<gene>
    <name evidence="12" type="ORF">AJ78_00358</name>
</gene>
<keyword evidence="11" id="KW-0812">Transmembrane</keyword>
<dbReference type="EMBL" id="LGRN01000005">
    <property type="protein sequence ID" value="OJD19735.1"/>
    <property type="molecule type" value="Genomic_DNA"/>
</dbReference>
<feature type="compositionally biased region" description="Pro residues" evidence="10">
    <location>
        <begin position="86"/>
        <end position="97"/>
    </location>
</feature>
<keyword evidence="13" id="KW-1185">Reference proteome</keyword>
<dbReference type="InterPro" id="IPR012341">
    <property type="entry name" value="6hp_glycosidase-like_sf"/>
</dbReference>
<keyword evidence="7" id="KW-0106">Calcium</keyword>
<keyword evidence="11" id="KW-1133">Transmembrane helix</keyword>
<comment type="cofactor">
    <cofactor evidence="1 7">
        <name>Ca(2+)</name>
        <dbReference type="ChEBI" id="CHEBI:29108"/>
    </cofactor>
</comment>
<feature type="compositionally biased region" description="Polar residues" evidence="10">
    <location>
        <begin position="74"/>
        <end position="84"/>
    </location>
</feature>
<dbReference type="OrthoDB" id="10052040at2759"/>
<evidence type="ECO:0000256" key="11">
    <source>
        <dbReference type="SAM" id="Phobius"/>
    </source>
</evidence>
<keyword evidence="9" id="KW-0326">Glycosidase</keyword>
<dbReference type="InterPro" id="IPR036026">
    <property type="entry name" value="Seven-hairpin_glycosidases"/>
</dbReference>
<feature type="region of interest" description="Disordered" evidence="10">
    <location>
        <begin position="448"/>
        <end position="487"/>
    </location>
</feature>
<dbReference type="STRING" id="1447872.A0A1J9QU61"/>
<dbReference type="GO" id="GO:0005783">
    <property type="term" value="C:endoplasmic reticulum"/>
    <property type="evidence" value="ECO:0007669"/>
    <property type="project" value="TreeGrafter"/>
</dbReference>
<proteinExistence type="inferred from homology"/>
<feature type="region of interest" description="Disordered" evidence="10">
    <location>
        <begin position="654"/>
        <end position="726"/>
    </location>
</feature>
<dbReference type="GO" id="GO:0005509">
    <property type="term" value="F:calcium ion binding"/>
    <property type="evidence" value="ECO:0007669"/>
    <property type="project" value="InterPro"/>
</dbReference>
<dbReference type="UniPathway" id="UPA00378"/>
<feature type="active site" description="Proton donor" evidence="6">
    <location>
        <position position="622"/>
    </location>
</feature>
<evidence type="ECO:0000256" key="3">
    <source>
        <dbReference type="ARBA" id="ARBA00007658"/>
    </source>
</evidence>
<comment type="caution">
    <text evidence="12">The sequence shown here is derived from an EMBL/GenBank/DDBJ whole genome shotgun (WGS) entry which is preliminary data.</text>
</comment>
<evidence type="ECO:0000256" key="5">
    <source>
        <dbReference type="ARBA" id="ARBA00023157"/>
    </source>
</evidence>
<reference evidence="12 13" key="1">
    <citation type="submission" date="2015-07" db="EMBL/GenBank/DDBJ databases">
        <title>Emmonsia species relationships and genome sequence.</title>
        <authorList>
            <consortium name="The Broad Institute Genomics Platform"/>
            <person name="Cuomo C.A."/>
            <person name="Munoz J.F."/>
            <person name="Imamovic A."/>
            <person name="Priest M.E."/>
            <person name="Young S."/>
            <person name="Clay O.K."/>
            <person name="McEwen J.G."/>
        </authorList>
    </citation>
    <scope>NUCLEOTIDE SEQUENCE [LARGE SCALE GENOMIC DNA]</scope>
    <source>
        <strain evidence="12 13">UAMH 9510</strain>
    </source>
</reference>
<evidence type="ECO:0000256" key="6">
    <source>
        <dbReference type="PIRSR" id="PIRSR601382-1"/>
    </source>
</evidence>
<evidence type="ECO:0000256" key="8">
    <source>
        <dbReference type="PIRSR" id="PIRSR601382-3"/>
    </source>
</evidence>
<feature type="transmembrane region" description="Helical" evidence="11">
    <location>
        <begin position="7"/>
        <end position="25"/>
    </location>
</feature>
<dbReference type="GO" id="GO:0036503">
    <property type="term" value="P:ERAD pathway"/>
    <property type="evidence" value="ECO:0007669"/>
    <property type="project" value="UniProtKB-ARBA"/>
</dbReference>
<sequence>MLRLRRYRVFVIFAVIGVVAFIHFFRIRDSIPDKAAGKQKPIPPPPAPAPPNALPPSYPKPAVENSEDHGFAPESTTVIFTSDPTPIAPPVQPPSTPNFPHGKPTKLSPQTKPLLPVPGESDLEPHGQGRLEVDDLDRSDIRWEKQREHFPVAPEDLIQLPQGTPKTLPKVQFEFPEESPAAKTDREAKLAIIKGTFNRSWTSYKAEAWGHDELRPVFGGHRDPFLRWGATLVDGLDTLWIMGMEEEFEEAVEAIKKIDFATSPRKDIPLFETVIRYLGGLIGAYDISGGKYKSLLDKAVELAEMLMGAFDTPNRMPVTFYYWAPAYASQPHRARSNAVTAEIGSLSVEFTRLAQITKEVKYYDAVARITSELEKFQGKTKIPGLWPTHIDASGCKKSVQLLGQPAEWPADVLPPSIPEIKLPERQIQKREEVDPILVDAEPADYNMKPGSLPLPFPPTEASSDDLLAGSKHNPSSEYDCEPQDLISPTKSATDRFTLGGLVDSAYEYLPKEFALLGGLNDQYRSMYEKSVDAIREYLLFTPMLPEKRDILFIASATATYNVTKKSDLEYKYEGSHLACFAGGMFALGAKLFGIEGDLDIATKLTDGCVWAYESTTTGIMPESFEMLPCESLGPCEWNQTRYYDAIDPFFEDRNSYPSQDINPNQQPQRPQFYPELPNEKAGTEKLVKRQGPTPAQALAPAAPASPAVRLPGLDQPEVPANTLSREESAKMVIKENRLPPGVSSIESRKYILRPEAIESVFIMYRITGDNYWRQKGWKMFEAIEAATRTELANSAIRDVTSKVHMFLNQMESFWLAETLKYFYLLFSDPELVSLDEYVLNTEAHPHKRPLP</sequence>
<dbReference type="PANTHER" id="PTHR11742:SF103">
    <property type="entry name" value="ENDOPLASMIC RETICULUM MANNOSIDASE MNL2-RELATED"/>
    <property type="match status" value="1"/>
</dbReference>
<comment type="pathway">
    <text evidence="2">Protein modification; protein glycosylation.</text>
</comment>
<feature type="region of interest" description="Disordered" evidence="10">
    <location>
        <begin position="34"/>
        <end position="130"/>
    </location>
</feature>
<dbReference type="Pfam" id="PF01532">
    <property type="entry name" value="Glyco_hydro_47"/>
    <property type="match status" value="1"/>
</dbReference>
<evidence type="ECO:0000313" key="12">
    <source>
        <dbReference type="EMBL" id="OJD19735.1"/>
    </source>
</evidence>
<comment type="similarity">
    <text evidence="3 9">Belongs to the glycosyl hydrolase 47 family.</text>
</comment>
<name>A0A1J9QU61_9EURO</name>
<evidence type="ECO:0000256" key="10">
    <source>
        <dbReference type="SAM" id="MobiDB-lite"/>
    </source>
</evidence>
<keyword evidence="4 9" id="KW-0378">Hydrolase</keyword>
<dbReference type="SUPFAM" id="SSF48225">
    <property type="entry name" value="Seven-hairpin glycosidases"/>
    <property type="match status" value="1"/>
</dbReference>
<feature type="active site" description="Proton donor" evidence="6">
    <location>
        <position position="272"/>
    </location>
</feature>
<dbReference type="VEuPathDB" id="FungiDB:AJ78_00358"/>
<evidence type="ECO:0000256" key="2">
    <source>
        <dbReference type="ARBA" id="ARBA00004922"/>
    </source>
</evidence>
<dbReference type="InterPro" id="IPR001382">
    <property type="entry name" value="Glyco_hydro_47"/>
</dbReference>
<dbReference type="PRINTS" id="PR00747">
    <property type="entry name" value="GLYHDRLASE47"/>
</dbReference>
<keyword evidence="7" id="KW-0479">Metal-binding</keyword>
<dbReference type="InterPro" id="IPR050749">
    <property type="entry name" value="Glycosyl_Hydrolase_47"/>
</dbReference>
<dbReference type="EC" id="3.2.1.-" evidence="9"/>
<keyword evidence="5 8" id="KW-1015">Disulfide bond</keyword>
<dbReference type="PANTHER" id="PTHR11742">
    <property type="entry name" value="MANNOSYL-OLIGOSACCHARIDE ALPHA-1,2-MANNOSIDASE-RELATED"/>
    <property type="match status" value="1"/>
</dbReference>
<evidence type="ECO:0000313" key="13">
    <source>
        <dbReference type="Proteomes" id="UP000182235"/>
    </source>
</evidence>
<feature type="active site" evidence="6">
    <location>
        <position position="755"/>
    </location>
</feature>
<feature type="compositionally biased region" description="Basic and acidic residues" evidence="10">
    <location>
        <begin position="677"/>
        <end position="687"/>
    </location>
</feature>
<accession>A0A1J9QU61</accession>
<feature type="compositionally biased region" description="Pro residues" evidence="10">
    <location>
        <begin position="41"/>
        <end position="59"/>
    </location>
</feature>
<dbReference type="GO" id="GO:0005975">
    <property type="term" value="P:carbohydrate metabolic process"/>
    <property type="evidence" value="ECO:0007669"/>
    <property type="project" value="InterPro"/>
</dbReference>
<evidence type="ECO:0000256" key="7">
    <source>
        <dbReference type="PIRSR" id="PIRSR601382-2"/>
    </source>
</evidence>
<feature type="compositionally biased region" description="Polar residues" evidence="10">
    <location>
        <begin position="655"/>
        <end position="669"/>
    </location>
</feature>
<dbReference type="GO" id="GO:0004571">
    <property type="term" value="F:mannosyl-oligosaccharide 1,2-alpha-mannosidase activity"/>
    <property type="evidence" value="ECO:0007669"/>
    <property type="project" value="InterPro"/>
</dbReference>
<protein>
    <recommendedName>
        <fullName evidence="9">alpha-1,2-Mannosidase</fullName>
        <ecNumber evidence="9">3.2.1.-</ecNumber>
    </recommendedName>
</protein>
<feature type="compositionally biased region" description="Low complexity" evidence="10">
    <location>
        <begin position="692"/>
        <end position="707"/>
    </location>
</feature>
<feature type="binding site" evidence="7">
    <location>
        <position position="841"/>
    </location>
    <ligand>
        <name>Ca(2+)</name>
        <dbReference type="ChEBI" id="CHEBI:29108"/>
    </ligand>
</feature>
<dbReference type="Proteomes" id="UP000182235">
    <property type="component" value="Unassembled WGS sequence"/>
</dbReference>
<dbReference type="GO" id="GO:0016020">
    <property type="term" value="C:membrane"/>
    <property type="evidence" value="ECO:0007669"/>
    <property type="project" value="InterPro"/>
</dbReference>
<dbReference type="Gene3D" id="1.50.10.10">
    <property type="match status" value="3"/>
</dbReference>
<dbReference type="AlphaFoldDB" id="A0A1J9QU61"/>
<keyword evidence="11" id="KW-0472">Membrane</keyword>
<feature type="disulfide bond" evidence="8">
    <location>
        <begin position="579"/>
        <end position="608"/>
    </location>
</feature>
<evidence type="ECO:0000256" key="4">
    <source>
        <dbReference type="ARBA" id="ARBA00022801"/>
    </source>
</evidence>
<evidence type="ECO:0000256" key="9">
    <source>
        <dbReference type="RuleBase" id="RU361193"/>
    </source>
</evidence>
<feature type="active site" evidence="6">
    <location>
        <position position="503"/>
    </location>
</feature>
<evidence type="ECO:0000256" key="1">
    <source>
        <dbReference type="ARBA" id="ARBA00001913"/>
    </source>
</evidence>
<organism evidence="12 13">
    <name type="scientific">Emergomyces pasteurianus Ep9510</name>
    <dbReference type="NCBI Taxonomy" id="1447872"/>
    <lineage>
        <taxon>Eukaryota</taxon>
        <taxon>Fungi</taxon>
        <taxon>Dikarya</taxon>
        <taxon>Ascomycota</taxon>
        <taxon>Pezizomycotina</taxon>
        <taxon>Eurotiomycetes</taxon>
        <taxon>Eurotiomycetidae</taxon>
        <taxon>Onygenales</taxon>
        <taxon>Ajellomycetaceae</taxon>
        <taxon>Emergomyces</taxon>
    </lineage>
</organism>